<name>A0A0C3QHE1_9AGAM</name>
<dbReference type="Proteomes" id="UP000054248">
    <property type="component" value="Unassembled WGS sequence"/>
</dbReference>
<feature type="region of interest" description="Disordered" evidence="1">
    <location>
        <begin position="429"/>
        <end position="456"/>
    </location>
</feature>
<reference evidence="3" key="2">
    <citation type="submission" date="2015-01" db="EMBL/GenBank/DDBJ databases">
        <title>Evolutionary Origins and Diversification of the Mycorrhizal Mutualists.</title>
        <authorList>
            <consortium name="DOE Joint Genome Institute"/>
            <consortium name="Mycorrhizal Genomics Consortium"/>
            <person name="Kohler A."/>
            <person name="Kuo A."/>
            <person name="Nagy L.G."/>
            <person name="Floudas D."/>
            <person name="Copeland A."/>
            <person name="Barry K.W."/>
            <person name="Cichocki N."/>
            <person name="Veneault-Fourrey C."/>
            <person name="LaButti K."/>
            <person name="Lindquist E.A."/>
            <person name="Lipzen A."/>
            <person name="Lundell T."/>
            <person name="Morin E."/>
            <person name="Murat C."/>
            <person name="Riley R."/>
            <person name="Ohm R."/>
            <person name="Sun H."/>
            <person name="Tunlid A."/>
            <person name="Henrissat B."/>
            <person name="Grigoriev I.V."/>
            <person name="Hibbett D.S."/>
            <person name="Martin F."/>
        </authorList>
    </citation>
    <scope>NUCLEOTIDE SEQUENCE [LARGE SCALE GENOMIC DNA]</scope>
    <source>
        <strain evidence="3">MUT 4182</strain>
    </source>
</reference>
<evidence type="ECO:0000256" key="1">
    <source>
        <dbReference type="SAM" id="MobiDB-lite"/>
    </source>
</evidence>
<feature type="compositionally biased region" description="Acidic residues" evidence="1">
    <location>
        <begin position="430"/>
        <end position="456"/>
    </location>
</feature>
<reference evidence="2 3" key="1">
    <citation type="submission" date="2014-04" db="EMBL/GenBank/DDBJ databases">
        <authorList>
            <consortium name="DOE Joint Genome Institute"/>
            <person name="Kuo A."/>
            <person name="Girlanda M."/>
            <person name="Perotto S."/>
            <person name="Kohler A."/>
            <person name="Nagy L.G."/>
            <person name="Floudas D."/>
            <person name="Copeland A."/>
            <person name="Barry K.W."/>
            <person name="Cichocki N."/>
            <person name="Veneault-Fourrey C."/>
            <person name="LaButti K."/>
            <person name="Lindquist E.A."/>
            <person name="Lipzen A."/>
            <person name="Lundell T."/>
            <person name="Morin E."/>
            <person name="Murat C."/>
            <person name="Sun H."/>
            <person name="Tunlid A."/>
            <person name="Henrissat B."/>
            <person name="Grigoriev I.V."/>
            <person name="Hibbett D.S."/>
            <person name="Martin F."/>
            <person name="Nordberg H.P."/>
            <person name="Cantor M.N."/>
            <person name="Hua S.X."/>
        </authorList>
    </citation>
    <scope>NUCLEOTIDE SEQUENCE [LARGE SCALE GENOMIC DNA]</scope>
    <source>
        <strain evidence="2 3">MUT 4182</strain>
    </source>
</reference>
<evidence type="ECO:0000313" key="2">
    <source>
        <dbReference type="EMBL" id="KIO25956.1"/>
    </source>
</evidence>
<keyword evidence="3" id="KW-1185">Reference proteome</keyword>
<dbReference type="HOGENOM" id="CLU_026179_0_0_1"/>
<dbReference type="EMBL" id="KN823032">
    <property type="protein sequence ID" value="KIO25956.1"/>
    <property type="molecule type" value="Genomic_DNA"/>
</dbReference>
<protein>
    <submittedName>
        <fullName evidence="2">Uncharacterized protein</fullName>
    </submittedName>
</protein>
<gene>
    <name evidence="2" type="ORF">M407DRAFT_24705</name>
</gene>
<organism evidence="2 3">
    <name type="scientific">Tulasnella calospora MUT 4182</name>
    <dbReference type="NCBI Taxonomy" id="1051891"/>
    <lineage>
        <taxon>Eukaryota</taxon>
        <taxon>Fungi</taxon>
        <taxon>Dikarya</taxon>
        <taxon>Basidiomycota</taxon>
        <taxon>Agaricomycotina</taxon>
        <taxon>Agaricomycetes</taxon>
        <taxon>Cantharellales</taxon>
        <taxon>Tulasnellaceae</taxon>
        <taxon>Tulasnella</taxon>
    </lineage>
</organism>
<dbReference type="OrthoDB" id="3186858at2759"/>
<evidence type="ECO:0000313" key="3">
    <source>
        <dbReference type="Proteomes" id="UP000054248"/>
    </source>
</evidence>
<dbReference type="AlphaFoldDB" id="A0A0C3QHE1"/>
<sequence length="590" mass="65681">MEALSIRAARLVRWWDDDNPLVELSPSRCLSRQETSITWLSICHSRWLIVQLNGCRIELWDLESHSDSTPKPAFDDIGGIINGEKILEDFSDECTLVLSTRSHRAFALSLRLPNIGPSGPGSSFELIRSWDGYSELMDASETLWAFARCLDTQTATILHWDSGRSVRLVGTEADPLLDVPGAIQISGQWVAVARRSSLDIYDMTTVLSALDASATLRSPHSIPTSRSLIYPHSWIGSGLSFIPSYPPWLREGGRKGDSIHLILTEGDRGTSVGLVACREEGLLEEMTEYKFEEPYYLFGGEDHWTVGMSWGMSAKRMVYAVNTPEDAFLCGVSIPLDPGGLENRIPTMTRVVAEWSIPDGGDDFIYRLVFEESTGVSVVAMASGRIWIMDPCAPVVEVKDNGTVPDMNVPLHPDPIWPRCHLIPWPSNMNEDEDMDDDEGMDDDGSMDDEDMDEDQGSIPGWSSSVERYFPGKNDQDCFGGASWFVNEILRIQGRADVVLFTIPCAVPYPTTELVQLDRRLLVIRRHEGTGTHEARLLPPDATVEAVKISLQEGGSLSELPGDKLAVEELLCHRYSAWRGRVEPNDDCYL</sequence>
<accession>A0A0C3QHE1</accession>
<proteinExistence type="predicted"/>